<feature type="binding site" evidence="13">
    <location>
        <position position="581"/>
    </location>
    <ligand>
        <name>[4Fe-4S] cluster</name>
        <dbReference type="ChEBI" id="CHEBI:49883"/>
        <note>4Fe-4S-S-AdoMet</note>
    </ligand>
</feature>
<comment type="cofactor">
    <cofactor evidence="13">
        <name>[4Fe-4S] cluster</name>
        <dbReference type="ChEBI" id="CHEBI:49883"/>
    </cofactor>
    <text evidence="13">Binds 1 [4Fe-4S] cluster per subunit. The cluster is coordinated with 3 cysteines and an exchangeable S-adenosyl-L-methionine.</text>
</comment>
<keyword evidence="5 13" id="KW-0479">Metal-binding</keyword>
<evidence type="ECO:0000259" key="14">
    <source>
        <dbReference type="Pfam" id="PF13667"/>
    </source>
</evidence>
<comment type="similarity">
    <text evidence="12 13">Belongs to the ThiC family.</text>
</comment>
<comment type="pathway">
    <text evidence="2 13">Cofactor biosynthesis; thiamine diphosphate biosynthesis.</text>
</comment>
<comment type="catalytic activity">
    <reaction evidence="11 13">
        <text>5-amino-1-(5-phospho-beta-D-ribosyl)imidazole + S-adenosyl-L-methionine = 4-amino-2-methyl-5-(phosphooxymethyl)pyrimidine + CO + 5'-deoxyadenosine + formate + L-methionine + 3 H(+)</text>
        <dbReference type="Rhea" id="RHEA:24840"/>
        <dbReference type="ChEBI" id="CHEBI:15378"/>
        <dbReference type="ChEBI" id="CHEBI:15740"/>
        <dbReference type="ChEBI" id="CHEBI:17245"/>
        <dbReference type="ChEBI" id="CHEBI:17319"/>
        <dbReference type="ChEBI" id="CHEBI:57844"/>
        <dbReference type="ChEBI" id="CHEBI:58354"/>
        <dbReference type="ChEBI" id="CHEBI:59789"/>
        <dbReference type="ChEBI" id="CHEBI:137981"/>
        <dbReference type="EC" id="4.1.99.17"/>
    </reaction>
</comment>
<comment type="caution">
    <text evidence="15">The sequence shown here is derived from an EMBL/GenBank/DDBJ whole genome shotgun (WGS) entry which is preliminary data.</text>
</comment>
<reference evidence="15 16" key="1">
    <citation type="submission" date="2018-01" db="EMBL/GenBank/DDBJ databases">
        <title>Draft genome sequence of Paucibacter aquatile CR182 isolated from freshwater of the Nakdong River.</title>
        <authorList>
            <person name="Choi A."/>
            <person name="Chung E.J."/>
        </authorList>
    </citation>
    <scope>NUCLEOTIDE SEQUENCE [LARGE SCALE GENOMIC DNA]</scope>
    <source>
        <strain evidence="15 16">CR182</strain>
    </source>
</reference>
<dbReference type="EC" id="4.1.99.17" evidence="13"/>
<feature type="binding site" evidence="13">
    <location>
        <position position="236"/>
    </location>
    <ligand>
        <name>substrate</name>
    </ligand>
</feature>
<dbReference type="GO" id="GO:0070284">
    <property type="term" value="F:phosphomethylpyrimidine synthase activity"/>
    <property type="evidence" value="ECO:0007669"/>
    <property type="project" value="UniProtKB-EC"/>
</dbReference>
<feature type="binding site" evidence="13">
    <location>
        <position position="578"/>
    </location>
    <ligand>
        <name>[4Fe-4S] cluster</name>
        <dbReference type="ChEBI" id="CHEBI:49883"/>
        <note>4Fe-4S-S-AdoMet</note>
    </ligand>
</feature>
<keyword evidence="8 13" id="KW-0408">Iron</keyword>
<keyword evidence="10 13" id="KW-0456">Lyase</keyword>
<evidence type="ECO:0000256" key="10">
    <source>
        <dbReference type="ARBA" id="ARBA00023239"/>
    </source>
</evidence>
<feature type="binding site" evidence="13">
    <location>
        <position position="265"/>
    </location>
    <ligand>
        <name>substrate</name>
    </ligand>
</feature>
<dbReference type="HAMAP" id="MF_00089">
    <property type="entry name" value="ThiC"/>
    <property type="match status" value="1"/>
</dbReference>
<dbReference type="GO" id="GO:0051539">
    <property type="term" value="F:4 iron, 4 sulfur cluster binding"/>
    <property type="evidence" value="ECO:0007669"/>
    <property type="project" value="UniProtKB-KW"/>
</dbReference>
<dbReference type="NCBIfam" id="NF006763">
    <property type="entry name" value="PRK09284.1"/>
    <property type="match status" value="1"/>
</dbReference>
<dbReference type="InterPro" id="IPR038521">
    <property type="entry name" value="ThiC/Bza_core_dom"/>
</dbReference>
<keyword evidence="9 13" id="KW-0411">Iron-sulfur</keyword>
<evidence type="ECO:0000256" key="11">
    <source>
        <dbReference type="ARBA" id="ARBA00050218"/>
    </source>
</evidence>
<feature type="binding site" evidence="13">
    <location>
        <begin position="391"/>
        <end position="394"/>
    </location>
    <ligand>
        <name>substrate</name>
    </ligand>
</feature>
<dbReference type="FunFam" id="3.20.20.540:FF:000001">
    <property type="entry name" value="Phosphomethylpyrimidine synthase"/>
    <property type="match status" value="1"/>
</dbReference>
<dbReference type="Pfam" id="PF13667">
    <property type="entry name" value="ThiC-associated"/>
    <property type="match status" value="1"/>
</dbReference>
<dbReference type="GO" id="GO:0008270">
    <property type="term" value="F:zinc ion binding"/>
    <property type="evidence" value="ECO:0007669"/>
    <property type="project" value="UniProtKB-UniRule"/>
</dbReference>
<evidence type="ECO:0000313" key="16">
    <source>
        <dbReference type="Proteomes" id="UP000235916"/>
    </source>
</evidence>
<keyword evidence="6 13" id="KW-0862">Zinc</keyword>
<keyword evidence="7 13" id="KW-0784">Thiamine biosynthesis</keyword>
<feature type="binding site" evidence="13">
    <location>
        <position position="586"/>
    </location>
    <ligand>
        <name>[4Fe-4S] cluster</name>
        <dbReference type="ChEBI" id="CHEBI:49883"/>
        <note>4Fe-4S-S-AdoMet</note>
    </ligand>
</feature>
<name>A0A2N8L2N9_9BURK</name>
<feature type="binding site" evidence="13">
    <location>
        <position position="330"/>
    </location>
    <ligand>
        <name>substrate</name>
    </ligand>
</feature>
<dbReference type="Pfam" id="PF01964">
    <property type="entry name" value="ThiC_Rad_SAM"/>
    <property type="match status" value="1"/>
</dbReference>
<evidence type="ECO:0000256" key="8">
    <source>
        <dbReference type="ARBA" id="ARBA00023004"/>
    </source>
</evidence>
<evidence type="ECO:0000256" key="9">
    <source>
        <dbReference type="ARBA" id="ARBA00023014"/>
    </source>
</evidence>
<feature type="binding site" evidence="13">
    <location>
        <position position="430"/>
    </location>
    <ligand>
        <name>substrate</name>
    </ligand>
</feature>
<feature type="domain" description="ThiC-associated" evidence="14">
    <location>
        <begin position="28"/>
        <end position="97"/>
    </location>
</feature>
<dbReference type="EMBL" id="POSP01000001">
    <property type="protein sequence ID" value="PND39956.1"/>
    <property type="molecule type" value="Genomic_DNA"/>
</dbReference>
<dbReference type="InterPro" id="IPR037509">
    <property type="entry name" value="ThiC"/>
</dbReference>
<evidence type="ECO:0000256" key="7">
    <source>
        <dbReference type="ARBA" id="ARBA00022977"/>
    </source>
</evidence>
<dbReference type="SFLD" id="SFLDF00407">
    <property type="entry name" value="phosphomethylpyrimidine_syntha"/>
    <property type="match status" value="1"/>
</dbReference>
<accession>A0A2N8L2N9</accession>
<dbReference type="SFLD" id="SFLDS00113">
    <property type="entry name" value="Radical_SAM_Phosphomethylpyrim"/>
    <property type="match status" value="1"/>
</dbReference>
<dbReference type="SFLD" id="SFLDG01114">
    <property type="entry name" value="phosphomethylpyrimidine_syntha"/>
    <property type="match status" value="1"/>
</dbReference>
<feature type="binding site" evidence="13">
    <location>
        <position position="498"/>
    </location>
    <ligand>
        <name>Zn(2+)</name>
        <dbReference type="ChEBI" id="CHEBI:29105"/>
    </ligand>
</feature>
<feature type="binding site" evidence="13">
    <location>
        <position position="457"/>
    </location>
    <ligand>
        <name>substrate</name>
    </ligand>
</feature>
<dbReference type="UniPathway" id="UPA00060"/>
<proteinExistence type="inferred from homology"/>
<evidence type="ECO:0000256" key="1">
    <source>
        <dbReference type="ARBA" id="ARBA00003175"/>
    </source>
</evidence>
<dbReference type="InterPro" id="IPR002817">
    <property type="entry name" value="ThiC/BzaA/B"/>
</dbReference>
<organism evidence="15 16">
    <name type="scientific">Kinneretia aquatilis</name>
    <dbReference type="NCBI Taxonomy" id="2070761"/>
    <lineage>
        <taxon>Bacteria</taxon>
        <taxon>Pseudomonadati</taxon>
        <taxon>Pseudomonadota</taxon>
        <taxon>Betaproteobacteria</taxon>
        <taxon>Burkholderiales</taxon>
        <taxon>Sphaerotilaceae</taxon>
        <taxon>Roseateles</taxon>
    </lineage>
</organism>
<comment type="subunit">
    <text evidence="13">Homodimer.</text>
</comment>
<dbReference type="RefSeq" id="WP_102766090.1">
    <property type="nucleotide sequence ID" value="NZ_POSP01000001.1"/>
</dbReference>
<evidence type="ECO:0000313" key="15">
    <source>
        <dbReference type="EMBL" id="PND39956.1"/>
    </source>
</evidence>
<sequence>MNSITDPGLQTASASDSLNTSLELTRTPLPGSSKIYLAGQQHPELRVPMRAIALTNGETVTVYDASGPYTDANATIDVKQGLPTPRAAWVEARQDTEPYAGRAIQLMDDGLRESAQQEALLALSAGLRRTPRRAKTGFNVTQLHYARRGIVTPEMEYIAIRENQRHEWMREYEADAEREARLAGTPMGAAIPRIITPEFVREEVARGRAIIPANINHTELEPMIIGRNFLVKVNANIGNSAVTSSIEEEVEKLVWSTRWGADTVMDLSTGRNIHTTRDWIIRNSPVPIGTVPIYQALEKVGGVAEDLSWALFRDTLIEQAEQGVDYFTIHAGVRLPFIPMTVKRRTGIVSRGGSILAKWCIAHHQENFLYTHFEEICEIMKAYDVSFSLGDGLRPGSLSDANDEAQFAELRTLGELTKVAWKHDVQTMIEGPGHVPMHMIQANMTEQLKHCDEAPFYTLGPLTTDIAPGYDHITSGIGAAMIGWFGCAMLCYVTPKEHLGLPNRDDVKAGLMAYKIAAHAADIAKGHPGARARDDALSKARFEFRWQDQFNLGLDPETARDFHDETLPKDSAKVAHFCSMCGPKFCSMKITQDVREYSAQLEAEAGMAAKSAEFKAQGSEIYIPIQPV</sequence>
<feature type="binding site" evidence="13">
    <location>
        <position position="434"/>
    </location>
    <ligand>
        <name>Zn(2+)</name>
        <dbReference type="ChEBI" id="CHEBI:29105"/>
    </ligand>
</feature>
<dbReference type="AlphaFoldDB" id="A0A2N8L2N9"/>
<dbReference type="GO" id="GO:0009229">
    <property type="term" value="P:thiamine diphosphate biosynthetic process"/>
    <property type="evidence" value="ECO:0007669"/>
    <property type="project" value="UniProtKB-UniRule"/>
</dbReference>
<feature type="binding site" evidence="13">
    <location>
        <begin position="350"/>
        <end position="352"/>
    </location>
    <ligand>
        <name>substrate</name>
    </ligand>
</feature>
<dbReference type="Gene3D" id="3.20.20.540">
    <property type="entry name" value="Radical SAM ThiC family, central domain"/>
    <property type="match status" value="1"/>
</dbReference>
<dbReference type="NCBIfam" id="NF009895">
    <property type="entry name" value="PRK13352.1"/>
    <property type="match status" value="1"/>
</dbReference>
<dbReference type="PANTHER" id="PTHR30557">
    <property type="entry name" value="THIAMINE BIOSYNTHESIS PROTEIN THIC"/>
    <property type="match status" value="1"/>
</dbReference>
<keyword evidence="16" id="KW-1185">Reference proteome</keyword>
<evidence type="ECO:0000256" key="5">
    <source>
        <dbReference type="ARBA" id="ARBA00022723"/>
    </source>
</evidence>
<evidence type="ECO:0000256" key="2">
    <source>
        <dbReference type="ARBA" id="ARBA00004948"/>
    </source>
</evidence>
<dbReference type="NCBIfam" id="TIGR00190">
    <property type="entry name" value="thiC"/>
    <property type="match status" value="1"/>
</dbReference>
<dbReference type="GO" id="GO:0005829">
    <property type="term" value="C:cytosol"/>
    <property type="evidence" value="ECO:0007669"/>
    <property type="project" value="TreeGrafter"/>
</dbReference>
<feature type="binding site" evidence="13">
    <location>
        <position position="294"/>
    </location>
    <ligand>
        <name>substrate</name>
    </ligand>
</feature>
<evidence type="ECO:0000256" key="3">
    <source>
        <dbReference type="ARBA" id="ARBA00022485"/>
    </source>
</evidence>
<evidence type="ECO:0000256" key="6">
    <source>
        <dbReference type="ARBA" id="ARBA00022833"/>
    </source>
</evidence>
<dbReference type="PANTHER" id="PTHR30557:SF1">
    <property type="entry name" value="PHOSPHOMETHYLPYRIMIDINE SYNTHASE, CHLOROPLASTIC"/>
    <property type="match status" value="1"/>
</dbReference>
<keyword evidence="4 13" id="KW-0949">S-adenosyl-L-methionine</keyword>
<dbReference type="OrthoDB" id="9805897at2"/>
<evidence type="ECO:0000256" key="4">
    <source>
        <dbReference type="ARBA" id="ARBA00022691"/>
    </source>
</evidence>
<dbReference type="InterPro" id="IPR025747">
    <property type="entry name" value="ThiC-associated_dom"/>
</dbReference>
<keyword evidence="3 13" id="KW-0004">4Fe-4S</keyword>
<dbReference type="GO" id="GO:0009228">
    <property type="term" value="P:thiamine biosynthetic process"/>
    <property type="evidence" value="ECO:0007669"/>
    <property type="project" value="UniProtKB-UniRule"/>
</dbReference>
<evidence type="ECO:0000256" key="13">
    <source>
        <dbReference type="HAMAP-Rule" id="MF_00089"/>
    </source>
</evidence>
<evidence type="ECO:0000256" key="12">
    <source>
        <dbReference type="ARBA" id="ARBA00061546"/>
    </source>
</evidence>
<dbReference type="Proteomes" id="UP000235916">
    <property type="component" value="Unassembled WGS sequence"/>
</dbReference>
<protein>
    <recommendedName>
        <fullName evidence="13">Phosphomethylpyrimidine synthase</fullName>
        <ecNumber evidence="13">4.1.99.17</ecNumber>
    </recommendedName>
    <alternativeName>
        <fullName evidence="13">Hydroxymethylpyrimidine phosphate synthase</fullName>
        <shortName evidence="13">HMP-P synthase</shortName>
        <shortName evidence="13">HMP-phosphate synthase</shortName>
        <shortName evidence="13">HMPP synthase</shortName>
    </alternativeName>
    <alternativeName>
        <fullName evidence="13">Thiamine biosynthesis protein ThiC</fullName>
    </alternativeName>
</protein>
<dbReference type="Gene3D" id="6.10.250.620">
    <property type="match status" value="1"/>
</dbReference>
<gene>
    <name evidence="13" type="primary">thiC</name>
    <name evidence="15" type="ORF">C1O66_00695</name>
</gene>
<comment type="function">
    <text evidence="1 13">Catalyzes the synthesis of the hydroxymethylpyrimidine phosphate (HMP-P) moiety of thiamine from aminoimidazole ribotide (AIR) in a radical S-adenosyl-L-methionine (SAM)-dependent reaction.</text>
</comment>